<dbReference type="Gene3D" id="3.30.160.20">
    <property type="match status" value="1"/>
</dbReference>
<organism evidence="4 5">
    <name type="scientific">Rhodobacter viridis</name>
    <dbReference type="NCBI Taxonomy" id="1054202"/>
    <lineage>
        <taxon>Bacteria</taxon>
        <taxon>Pseudomonadati</taxon>
        <taxon>Pseudomonadota</taxon>
        <taxon>Alphaproteobacteria</taxon>
        <taxon>Rhodobacterales</taxon>
        <taxon>Rhodobacter group</taxon>
        <taxon>Rhodobacter</taxon>
    </lineage>
</organism>
<name>A0A318TZP3_9RHOB</name>
<gene>
    <name evidence="4" type="ORF">C8J30_1033</name>
</gene>
<evidence type="ECO:0000256" key="2">
    <source>
        <dbReference type="ARBA" id="ARBA00022481"/>
    </source>
</evidence>
<dbReference type="RefSeq" id="WP_110804729.1">
    <property type="nucleotide sequence ID" value="NZ_QJTK01000003.1"/>
</dbReference>
<proteinExistence type="inferred from homology"/>
<dbReference type="InterPro" id="IPR050057">
    <property type="entry name" value="Prokaryotic/Mito_RF"/>
</dbReference>
<evidence type="ECO:0000256" key="1">
    <source>
        <dbReference type="ARBA" id="ARBA00010835"/>
    </source>
</evidence>
<dbReference type="OrthoDB" id="9815709at2"/>
<dbReference type="InterPro" id="IPR000352">
    <property type="entry name" value="Pep_chain_release_fac_I"/>
</dbReference>
<dbReference type="Pfam" id="PF00472">
    <property type="entry name" value="RF-1"/>
    <property type="match status" value="1"/>
</dbReference>
<keyword evidence="2" id="KW-0488">Methylation</keyword>
<dbReference type="GO" id="GO:0003747">
    <property type="term" value="F:translation release factor activity"/>
    <property type="evidence" value="ECO:0007669"/>
    <property type="project" value="InterPro"/>
</dbReference>
<dbReference type="AlphaFoldDB" id="A0A318TZP3"/>
<dbReference type="SUPFAM" id="SSF75620">
    <property type="entry name" value="Release factor"/>
    <property type="match status" value="1"/>
</dbReference>
<sequence>MSADQAVMLVSSGNGPGECRIAVAHLLARLAEAVEAAGLAVDVAERPAEHGPASAVVVLTGPGAERLAREWEGVVLWRCPSPLRPRHPRKTWFVQLFGLPAPGEAAQIDPAQVTMEAIRAGGPGGQHQNKTASAVRARWTDPAGRLWSVVVRDDRSQHLNRRIALARLSAMVAAERAEAEAARRDAAHALHAQLIRGAPKRIFEGPRFRPARA</sequence>
<comment type="similarity">
    <text evidence="1">Belongs to the prokaryotic/mitochondrial release factor family.</text>
</comment>
<evidence type="ECO:0000313" key="4">
    <source>
        <dbReference type="EMBL" id="PYF10911.1"/>
    </source>
</evidence>
<accession>A0A318TZP3</accession>
<evidence type="ECO:0000259" key="3">
    <source>
        <dbReference type="Pfam" id="PF00472"/>
    </source>
</evidence>
<protein>
    <submittedName>
        <fullName evidence="4">Peptide chain release factor</fullName>
    </submittedName>
</protein>
<feature type="domain" description="Prokaryotic-type class I peptide chain release factors" evidence="3">
    <location>
        <begin position="106"/>
        <end position="187"/>
    </location>
</feature>
<evidence type="ECO:0000313" key="5">
    <source>
        <dbReference type="Proteomes" id="UP000247727"/>
    </source>
</evidence>
<dbReference type="PANTHER" id="PTHR43804:SF7">
    <property type="entry name" value="LD18447P"/>
    <property type="match status" value="1"/>
</dbReference>
<reference evidence="4 5" key="1">
    <citation type="submission" date="2018-06" db="EMBL/GenBank/DDBJ databases">
        <title>Genomic Encyclopedia of Type Strains, Phase III (KMG-III): the genomes of soil and plant-associated and newly described type strains.</title>
        <authorList>
            <person name="Whitman W."/>
        </authorList>
    </citation>
    <scope>NUCLEOTIDE SEQUENCE [LARGE SCALE GENOMIC DNA]</scope>
    <source>
        <strain evidence="4 5">JA737</strain>
    </source>
</reference>
<dbReference type="InterPro" id="IPR045853">
    <property type="entry name" value="Pep_chain_release_fac_I_sf"/>
</dbReference>
<dbReference type="EMBL" id="QJTK01000003">
    <property type="protein sequence ID" value="PYF10911.1"/>
    <property type="molecule type" value="Genomic_DNA"/>
</dbReference>
<comment type="caution">
    <text evidence="4">The sequence shown here is derived from an EMBL/GenBank/DDBJ whole genome shotgun (WGS) entry which is preliminary data.</text>
</comment>
<dbReference type="PANTHER" id="PTHR43804">
    <property type="entry name" value="LD18447P"/>
    <property type="match status" value="1"/>
</dbReference>
<dbReference type="Proteomes" id="UP000247727">
    <property type="component" value="Unassembled WGS sequence"/>
</dbReference>
<keyword evidence="5" id="KW-1185">Reference proteome</keyword>